<sequence length="404" mass="40939">MNISLPDRTSAAAPRHSGGRVSLLALGTFAVGTDAFVVAGFLPRMADELGVSEAAAGYSVTVFAICYAVFSPLLATATATVPRRRLLVAALVVLGLANVGTALAPTFAILMATRVLAALGAAAYTPNAGAVASSLVSVERRGRALALVVSGLTVATAIGVPLGNLASRIMGWRTALGLVALLCLLVGVGLAVRLPRLASGTRTPLATRLGVLRNLDVQAILPVTVLGMAAAYTAYAYAIPAFDAVGVSPDATQWMLFLYGVGAVAGAQSSGKLTDRFGGTRVLITGYAVMTCTLAAFGSLSLAGIALPGLVGILAFTWGASSWCQTPPQQHRLIAAAPDEAPLVIALNSSGIYIGIALGTFIGGLAGSGNATWIFYSGAVIAVLAAIFLISTSRATANDRKGIR</sequence>
<keyword evidence="9" id="KW-1185">Reference proteome</keyword>
<feature type="transmembrane region" description="Helical" evidence="6">
    <location>
        <begin position="305"/>
        <end position="324"/>
    </location>
</feature>
<feature type="transmembrane region" description="Helical" evidence="6">
    <location>
        <begin position="116"/>
        <end position="137"/>
    </location>
</feature>
<dbReference type="PANTHER" id="PTHR43124">
    <property type="entry name" value="PURINE EFFLUX PUMP PBUE"/>
    <property type="match status" value="1"/>
</dbReference>
<dbReference type="Pfam" id="PF07690">
    <property type="entry name" value="MFS_1"/>
    <property type="match status" value="1"/>
</dbReference>
<keyword evidence="3 6" id="KW-0812">Transmembrane</keyword>
<feature type="transmembrane region" description="Helical" evidence="6">
    <location>
        <begin position="144"/>
        <end position="163"/>
    </location>
</feature>
<organism evidence="8 9">
    <name type="scientific">Haloechinothrix alba</name>
    <dbReference type="NCBI Taxonomy" id="664784"/>
    <lineage>
        <taxon>Bacteria</taxon>
        <taxon>Bacillati</taxon>
        <taxon>Actinomycetota</taxon>
        <taxon>Actinomycetes</taxon>
        <taxon>Pseudonocardiales</taxon>
        <taxon>Pseudonocardiaceae</taxon>
        <taxon>Haloechinothrix</taxon>
    </lineage>
</organism>
<protein>
    <submittedName>
        <fullName evidence="8">Predicted arabinose efflux permease, MFS family</fullName>
    </submittedName>
</protein>
<feature type="transmembrane region" description="Helical" evidence="6">
    <location>
        <begin position="251"/>
        <end position="270"/>
    </location>
</feature>
<dbReference type="EMBL" id="FZNW01000002">
    <property type="protein sequence ID" value="SNR33319.1"/>
    <property type="molecule type" value="Genomic_DNA"/>
</dbReference>
<evidence type="ECO:0000256" key="1">
    <source>
        <dbReference type="ARBA" id="ARBA00004651"/>
    </source>
</evidence>
<keyword evidence="2" id="KW-1003">Cell membrane</keyword>
<feature type="transmembrane region" description="Helical" evidence="6">
    <location>
        <begin position="373"/>
        <end position="391"/>
    </location>
</feature>
<dbReference type="Proteomes" id="UP000198348">
    <property type="component" value="Unassembled WGS sequence"/>
</dbReference>
<dbReference type="CDD" id="cd17324">
    <property type="entry name" value="MFS_NepI_like"/>
    <property type="match status" value="1"/>
</dbReference>
<dbReference type="GO" id="GO:0005886">
    <property type="term" value="C:plasma membrane"/>
    <property type="evidence" value="ECO:0007669"/>
    <property type="project" value="UniProtKB-SubCell"/>
</dbReference>
<evidence type="ECO:0000256" key="4">
    <source>
        <dbReference type="ARBA" id="ARBA00022989"/>
    </source>
</evidence>
<dbReference type="InterPro" id="IPR050189">
    <property type="entry name" value="MFS_Efflux_Transporters"/>
</dbReference>
<comment type="subcellular location">
    <subcellularLocation>
        <location evidence="1">Cell membrane</location>
        <topology evidence="1">Multi-pass membrane protein</topology>
    </subcellularLocation>
</comment>
<dbReference type="InterPro" id="IPR011701">
    <property type="entry name" value="MFS"/>
</dbReference>
<reference evidence="9" key="1">
    <citation type="submission" date="2017-06" db="EMBL/GenBank/DDBJ databases">
        <authorList>
            <person name="Varghese N."/>
            <person name="Submissions S."/>
        </authorList>
    </citation>
    <scope>NUCLEOTIDE SEQUENCE [LARGE SCALE GENOMIC DNA]</scope>
    <source>
        <strain evidence="9">DSM 45207</strain>
    </source>
</reference>
<dbReference type="RefSeq" id="WP_245818512.1">
    <property type="nucleotide sequence ID" value="NZ_FZNW01000002.1"/>
</dbReference>
<evidence type="ECO:0000313" key="8">
    <source>
        <dbReference type="EMBL" id="SNR33319.1"/>
    </source>
</evidence>
<evidence type="ECO:0000256" key="5">
    <source>
        <dbReference type="ARBA" id="ARBA00023136"/>
    </source>
</evidence>
<evidence type="ECO:0000256" key="2">
    <source>
        <dbReference type="ARBA" id="ARBA00022475"/>
    </source>
</evidence>
<feature type="transmembrane region" description="Helical" evidence="6">
    <location>
        <begin position="54"/>
        <end position="74"/>
    </location>
</feature>
<proteinExistence type="predicted"/>
<dbReference type="AlphaFoldDB" id="A0A238VIJ4"/>
<dbReference type="InterPro" id="IPR020846">
    <property type="entry name" value="MFS_dom"/>
</dbReference>
<keyword evidence="4 6" id="KW-1133">Transmembrane helix</keyword>
<dbReference type="Gene3D" id="1.20.1250.20">
    <property type="entry name" value="MFS general substrate transporter like domains"/>
    <property type="match status" value="2"/>
</dbReference>
<evidence type="ECO:0000259" key="7">
    <source>
        <dbReference type="PROSITE" id="PS50850"/>
    </source>
</evidence>
<accession>A0A238VIJ4</accession>
<feature type="transmembrane region" description="Helical" evidence="6">
    <location>
        <begin position="175"/>
        <end position="194"/>
    </location>
</feature>
<feature type="transmembrane region" description="Helical" evidence="6">
    <location>
        <begin position="21"/>
        <end position="42"/>
    </location>
</feature>
<dbReference type="InterPro" id="IPR036259">
    <property type="entry name" value="MFS_trans_sf"/>
</dbReference>
<name>A0A238VIJ4_9PSEU</name>
<keyword evidence="5 6" id="KW-0472">Membrane</keyword>
<dbReference type="SUPFAM" id="SSF103473">
    <property type="entry name" value="MFS general substrate transporter"/>
    <property type="match status" value="1"/>
</dbReference>
<evidence type="ECO:0000313" key="9">
    <source>
        <dbReference type="Proteomes" id="UP000198348"/>
    </source>
</evidence>
<evidence type="ECO:0000256" key="6">
    <source>
        <dbReference type="SAM" id="Phobius"/>
    </source>
</evidence>
<feature type="transmembrane region" description="Helical" evidence="6">
    <location>
        <begin position="345"/>
        <end position="367"/>
    </location>
</feature>
<gene>
    <name evidence="8" type="ORF">SAMN06265360_102221</name>
</gene>
<dbReference type="GO" id="GO:0022857">
    <property type="term" value="F:transmembrane transporter activity"/>
    <property type="evidence" value="ECO:0007669"/>
    <property type="project" value="InterPro"/>
</dbReference>
<dbReference type="PROSITE" id="PS50850">
    <property type="entry name" value="MFS"/>
    <property type="match status" value="1"/>
</dbReference>
<dbReference type="PANTHER" id="PTHR43124:SF10">
    <property type="entry name" value="PURINE EFFLUX PUMP PBUE"/>
    <property type="match status" value="1"/>
</dbReference>
<feature type="transmembrane region" description="Helical" evidence="6">
    <location>
        <begin position="282"/>
        <end position="299"/>
    </location>
</feature>
<feature type="transmembrane region" description="Helical" evidence="6">
    <location>
        <begin position="215"/>
        <end position="239"/>
    </location>
</feature>
<feature type="domain" description="Major facilitator superfamily (MFS) profile" evidence="7">
    <location>
        <begin position="20"/>
        <end position="394"/>
    </location>
</feature>
<evidence type="ECO:0000256" key="3">
    <source>
        <dbReference type="ARBA" id="ARBA00022692"/>
    </source>
</evidence>
<feature type="transmembrane region" description="Helical" evidence="6">
    <location>
        <begin position="86"/>
        <end position="110"/>
    </location>
</feature>